<dbReference type="GO" id="GO:0004222">
    <property type="term" value="F:metalloendopeptidase activity"/>
    <property type="evidence" value="ECO:0007669"/>
    <property type="project" value="InterPro"/>
</dbReference>
<accession>A0A0B7JWV2</accession>
<dbReference type="SUPFAM" id="SSF55486">
    <property type="entry name" value="Metalloproteases ('zincins'), catalytic domain"/>
    <property type="match status" value="1"/>
</dbReference>
<feature type="signal peptide" evidence="13">
    <location>
        <begin position="1"/>
        <end position="17"/>
    </location>
</feature>
<keyword evidence="4 13" id="KW-0645">Protease</keyword>
<dbReference type="GO" id="GO:0008270">
    <property type="term" value="F:zinc ion binding"/>
    <property type="evidence" value="ECO:0007669"/>
    <property type="project" value="InterPro"/>
</dbReference>
<keyword evidence="8 12" id="KW-0862">Zinc</keyword>
<reference evidence="15" key="1">
    <citation type="submission" date="2015-01" db="EMBL/GenBank/DDBJ databases">
        <authorList>
            <person name="Durling Mikael"/>
        </authorList>
    </citation>
    <scope>NUCLEOTIDE SEQUENCE</scope>
</reference>
<keyword evidence="5 12" id="KW-0479">Metal-binding</keyword>
<feature type="active site" evidence="11">
    <location>
        <position position="437"/>
    </location>
</feature>
<dbReference type="Gene3D" id="1.10.390.10">
    <property type="entry name" value="Neutral Protease Domain 2"/>
    <property type="match status" value="1"/>
</dbReference>
<dbReference type="GO" id="GO:0005576">
    <property type="term" value="C:extracellular region"/>
    <property type="evidence" value="ECO:0007669"/>
    <property type="project" value="UniProtKB-SubCell"/>
</dbReference>
<evidence type="ECO:0000313" key="15">
    <source>
        <dbReference type="EMBL" id="CEO49479.1"/>
    </source>
</evidence>
<feature type="binding site" evidence="12">
    <location>
        <position position="466"/>
    </location>
    <ligand>
        <name>Zn(2+)</name>
        <dbReference type="ChEBI" id="CHEBI:29105"/>
        <note>catalytic</note>
    </ligand>
</feature>
<dbReference type="InterPro" id="IPR001842">
    <property type="entry name" value="Peptidase_M36"/>
</dbReference>
<evidence type="ECO:0000256" key="11">
    <source>
        <dbReference type="PIRSR" id="PIRSR601842-1"/>
    </source>
</evidence>
<dbReference type="GO" id="GO:0006508">
    <property type="term" value="P:proteolysis"/>
    <property type="evidence" value="ECO:0007669"/>
    <property type="project" value="UniProtKB-KW"/>
</dbReference>
<evidence type="ECO:0000256" key="12">
    <source>
        <dbReference type="PIRSR" id="PIRSR601842-2"/>
    </source>
</evidence>
<evidence type="ECO:0000256" key="7">
    <source>
        <dbReference type="ARBA" id="ARBA00022801"/>
    </source>
</evidence>
<comment type="similarity">
    <text evidence="2 13">Belongs to the peptidase M36 family.</text>
</comment>
<name>A0A0B7JWV2_BIOOC</name>
<dbReference type="InterPro" id="IPR011096">
    <property type="entry name" value="FTP_domain"/>
</dbReference>
<keyword evidence="7 13" id="KW-0378">Hydrolase</keyword>
<evidence type="ECO:0000259" key="14">
    <source>
        <dbReference type="Pfam" id="PF07504"/>
    </source>
</evidence>
<feature type="domain" description="FTP" evidence="14">
    <location>
        <begin position="87"/>
        <end position="137"/>
    </location>
</feature>
<evidence type="ECO:0000256" key="6">
    <source>
        <dbReference type="ARBA" id="ARBA00022729"/>
    </source>
</evidence>
<keyword evidence="3 13" id="KW-0964">Secreted</keyword>
<evidence type="ECO:0000256" key="9">
    <source>
        <dbReference type="ARBA" id="ARBA00023049"/>
    </source>
</evidence>
<evidence type="ECO:0000256" key="8">
    <source>
        <dbReference type="ARBA" id="ARBA00022833"/>
    </source>
</evidence>
<evidence type="ECO:0000256" key="10">
    <source>
        <dbReference type="ARBA" id="ARBA00023145"/>
    </source>
</evidence>
<feature type="binding site" evidence="12">
    <location>
        <position position="252"/>
    </location>
    <ligand>
        <name>Zn(2+)</name>
        <dbReference type="ChEBI" id="CHEBI:29105"/>
        <note>catalytic</note>
    </ligand>
</feature>
<dbReference type="InterPro" id="IPR050371">
    <property type="entry name" value="Fungal_virulence_M36"/>
</dbReference>
<dbReference type="PRINTS" id="PR00999">
    <property type="entry name" value="FUNGALYSIN"/>
</dbReference>
<dbReference type="CDD" id="cd09596">
    <property type="entry name" value="M36"/>
    <property type="match status" value="1"/>
</dbReference>
<keyword evidence="10 13" id="KW-0865">Zymogen</keyword>
<dbReference type="MEROPS" id="M36.001"/>
<dbReference type="EC" id="3.4.24.-" evidence="13"/>
<dbReference type="PANTHER" id="PTHR33478">
    <property type="entry name" value="EXTRACELLULAR METALLOPROTEINASE MEP"/>
    <property type="match status" value="1"/>
</dbReference>
<comment type="cofactor">
    <cofactor evidence="12">
        <name>Zn(2+)</name>
        <dbReference type="ChEBI" id="CHEBI:29105"/>
    </cofactor>
    <text evidence="12">Binds 1 zinc ion per subunit.</text>
</comment>
<feature type="binding site" evidence="12">
    <location>
        <position position="436"/>
    </location>
    <ligand>
        <name>Zn(2+)</name>
        <dbReference type="ChEBI" id="CHEBI:29105"/>
        <note>catalytic</note>
    </ligand>
</feature>
<evidence type="ECO:0000256" key="3">
    <source>
        <dbReference type="ARBA" id="ARBA00022525"/>
    </source>
</evidence>
<dbReference type="Pfam" id="PF07504">
    <property type="entry name" value="FTP"/>
    <property type="match status" value="1"/>
</dbReference>
<protein>
    <recommendedName>
        <fullName evidence="13">Extracellular metalloproteinase</fullName>
        <ecNumber evidence="13">3.4.24.-</ecNumber>
    </recommendedName>
    <alternativeName>
        <fullName evidence="13">Fungalysin</fullName>
    </alternativeName>
</protein>
<feature type="binding site" evidence="12">
    <location>
        <position position="440"/>
    </location>
    <ligand>
        <name>Zn(2+)</name>
        <dbReference type="ChEBI" id="CHEBI:29105"/>
        <note>catalytic</note>
    </ligand>
</feature>
<dbReference type="InterPro" id="IPR027268">
    <property type="entry name" value="Peptidase_M4/M1_CTD_sf"/>
</dbReference>
<dbReference type="Gene3D" id="3.10.170.10">
    <property type="match status" value="1"/>
</dbReference>
<keyword evidence="6 13" id="KW-0732">Signal</keyword>
<dbReference type="PANTHER" id="PTHR33478:SF1">
    <property type="entry name" value="EXTRACELLULAR METALLOPROTEINASE MEP"/>
    <property type="match status" value="1"/>
</dbReference>
<sequence>MKSTVLLGLTGLAAVTAHPHIHSRNDGGKDAATLGKRGVNLDQYLDVPSLGSYTKAEAVSNDSPSVSGSDYIQVATDLVKKTFPDLTFRVVDDHYVGSNGIGHVNFIQTIHGIDVDNGNFHVNVAANGKVFSHGNSFFTGSLPEKPASRKRDSGEPVDALRAAVSTLNLPVQVSADAAVSASLTDTDDVYTITGVSGTTTEPKARLVYRQDDATKVTLTWRIETDVVDNWLLSYVDAETSSEVLGVVDYVADVSYEVYPWHTSDPSQGERVIEQDPWLLEASQFGWISDGKTNYTTTRGNNAIAQINHDGGDDYLNNYRPDSPELAFQYPYSLTEPDYKNYVDASISQLFFTANKFHDLLYLLGFTEAAGNFQANNNGKGGKEGDHVILNAQDGSGMNNANFATPPDGQNGRMRMYIWNASTPWRDCSFDASVVLHEYTHGLSTRLTGGPSVSGCLSGTVPGGLGEGWSDFFAVGVGLKPNHTRSTVFPMAPWISNKPLGIRPYPYATDFNVNPHTYKDIVGLTKVHYVGTVWCTMLYEVLWNLIDKHGKNNNDFPTLDDKGKPDDGRFLALKIVHDAFELQPCRPNFVSARDAILDSDLALTGGENKCEIWAGFAKRGLGPKATASPVAEDFETHADCQ</sequence>
<evidence type="ECO:0000256" key="1">
    <source>
        <dbReference type="ARBA" id="ARBA00004613"/>
    </source>
</evidence>
<evidence type="ECO:0000256" key="5">
    <source>
        <dbReference type="ARBA" id="ARBA00022723"/>
    </source>
</evidence>
<feature type="chain" id="PRO_5009360329" description="Extracellular metalloproteinase" evidence="13">
    <location>
        <begin position="18"/>
        <end position="640"/>
    </location>
</feature>
<gene>
    <name evidence="15" type="ORF">BN869_000005536_1</name>
</gene>
<proteinExistence type="inferred from homology"/>
<organism evidence="15">
    <name type="scientific">Bionectria ochroleuca</name>
    <name type="common">Gliocladium roseum</name>
    <dbReference type="NCBI Taxonomy" id="29856"/>
    <lineage>
        <taxon>Eukaryota</taxon>
        <taxon>Fungi</taxon>
        <taxon>Dikarya</taxon>
        <taxon>Ascomycota</taxon>
        <taxon>Pezizomycotina</taxon>
        <taxon>Sordariomycetes</taxon>
        <taxon>Hypocreomycetidae</taxon>
        <taxon>Hypocreales</taxon>
        <taxon>Bionectriaceae</taxon>
        <taxon>Clonostachys</taxon>
    </lineage>
</organism>
<evidence type="ECO:0000256" key="13">
    <source>
        <dbReference type="RuleBase" id="RU364017"/>
    </source>
</evidence>
<comment type="subcellular location">
    <subcellularLocation>
        <location evidence="1 13">Secreted</location>
    </subcellularLocation>
</comment>
<dbReference type="AlphaFoldDB" id="A0A0B7JWV2"/>
<evidence type="ECO:0000256" key="2">
    <source>
        <dbReference type="ARBA" id="ARBA00006006"/>
    </source>
</evidence>
<dbReference type="Pfam" id="PF02128">
    <property type="entry name" value="Peptidase_M36"/>
    <property type="match status" value="1"/>
</dbReference>
<evidence type="ECO:0000256" key="4">
    <source>
        <dbReference type="ARBA" id="ARBA00022670"/>
    </source>
</evidence>
<keyword evidence="9 13" id="KW-0482">Metalloprotease</keyword>
<dbReference type="EMBL" id="CDPU01000014">
    <property type="protein sequence ID" value="CEO49479.1"/>
    <property type="molecule type" value="Genomic_DNA"/>
</dbReference>